<dbReference type="AlphaFoldDB" id="A0AA36AR69"/>
<evidence type="ECO:0000313" key="2">
    <source>
        <dbReference type="Proteomes" id="UP001162480"/>
    </source>
</evidence>
<accession>A0AA36AR69</accession>
<organism evidence="1 2">
    <name type="scientific">Octopus vulgaris</name>
    <name type="common">Common octopus</name>
    <dbReference type="NCBI Taxonomy" id="6645"/>
    <lineage>
        <taxon>Eukaryota</taxon>
        <taxon>Metazoa</taxon>
        <taxon>Spiralia</taxon>
        <taxon>Lophotrochozoa</taxon>
        <taxon>Mollusca</taxon>
        <taxon>Cephalopoda</taxon>
        <taxon>Coleoidea</taxon>
        <taxon>Octopodiformes</taxon>
        <taxon>Octopoda</taxon>
        <taxon>Incirrata</taxon>
        <taxon>Octopodidae</taxon>
        <taxon>Octopus</taxon>
    </lineage>
</organism>
<evidence type="ECO:0000313" key="1">
    <source>
        <dbReference type="EMBL" id="CAI9720783.1"/>
    </source>
</evidence>
<dbReference type="Proteomes" id="UP001162480">
    <property type="component" value="Chromosome 4"/>
</dbReference>
<dbReference type="EMBL" id="OX597817">
    <property type="protein sequence ID" value="CAI9720783.1"/>
    <property type="molecule type" value="Genomic_DNA"/>
</dbReference>
<keyword evidence="2" id="KW-1185">Reference proteome</keyword>
<proteinExistence type="predicted"/>
<protein>
    <submittedName>
        <fullName evidence="1">Uncharacterized protein</fullName>
    </submittedName>
</protein>
<reference evidence="1" key="1">
    <citation type="submission" date="2023-08" db="EMBL/GenBank/DDBJ databases">
        <authorList>
            <person name="Alioto T."/>
            <person name="Alioto T."/>
            <person name="Gomez Garrido J."/>
        </authorList>
    </citation>
    <scope>NUCLEOTIDE SEQUENCE</scope>
</reference>
<sequence>MLSSSEQYATEFPKSKYNHNYCNQLSKDKMSNTAKLHGIDPGLEVTFIVTRYSCILIDINGLMFKLIIAEKSQCDQLDTDDFL</sequence>
<gene>
    <name evidence="1" type="ORF">OCTVUL_1B002902</name>
</gene>
<name>A0AA36AR69_OCTVU</name>